<accession>A0AAV2A8P2</accession>
<evidence type="ECO:0000256" key="1">
    <source>
        <dbReference type="SAM" id="SignalP"/>
    </source>
</evidence>
<dbReference type="Proteomes" id="UP001497382">
    <property type="component" value="Unassembled WGS sequence"/>
</dbReference>
<keyword evidence="3" id="KW-1185">Reference proteome</keyword>
<dbReference type="EMBL" id="CAXIEN010000120">
    <property type="protein sequence ID" value="CAL1279304.1"/>
    <property type="molecule type" value="Genomic_DNA"/>
</dbReference>
<dbReference type="PANTHER" id="PTHR33964">
    <property type="entry name" value="RE45066P-RELATED"/>
    <property type="match status" value="1"/>
</dbReference>
<feature type="signal peptide" evidence="1">
    <location>
        <begin position="1"/>
        <end position="29"/>
    </location>
</feature>
<protein>
    <submittedName>
        <fullName evidence="2">Uncharacterized protein</fullName>
    </submittedName>
</protein>
<evidence type="ECO:0000313" key="3">
    <source>
        <dbReference type="Proteomes" id="UP001497382"/>
    </source>
</evidence>
<proteinExistence type="predicted"/>
<feature type="chain" id="PRO_5043909385" evidence="1">
    <location>
        <begin position="30"/>
        <end position="249"/>
    </location>
</feature>
<comment type="caution">
    <text evidence="2">The sequence shown here is derived from an EMBL/GenBank/DDBJ whole genome shotgun (WGS) entry which is preliminary data.</text>
</comment>
<dbReference type="AlphaFoldDB" id="A0AAV2A8P2"/>
<organism evidence="2 3">
    <name type="scientific">Larinioides sclopetarius</name>
    <dbReference type="NCBI Taxonomy" id="280406"/>
    <lineage>
        <taxon>Eukaryota</taxon>
        <taxon>Metazoa</taxon>
        <taxon>Ecdysozoa</taxon>
        <taxon>Arthropoda</taxon>
        <taxon>Chelicerata</taxon>
        <taxon>Arachnida</taxon>
        <taxon>Araneae</taxon>
        <taxon>Araneomorphae</taxon>
        <taxon>Entelegynae</taxon>
        <taxon>Araneoidea</taxon>
        <taxon>Araneidae</taxon>
        <taxon>Larinioides</taxon>
    </lineage>
</organism>
<keyword evidence="1" id="KW-0732">Signal</keyword>
<reference evidence="2 3" key="1">
    <citation type="submission" date="2024-04" db="EMBL/GenBank/DDBJ databases">
        <authorList>
            <person name="Rising A."/>
            <person name="Reimegard J."/>
            <person name="Sonavane S."/>
            <person name="Akerstrom W."/>
            <person name="Nylinder S."/>
            <person name="Hedman E."/>
            <person name="Kallberg Y."/>
        </authorList>
    </citation>
    <scope>NUCLEOTIDE SEQUENCE [LARGE SCALE GENOMIC DNA]</scope>
</reference>
<dbReference type="PANTHER" id="PTHR33964:SF1">
    <property type="entry name" value="RE45066P"/>
    <property type="match status" value="1"/>
</dbReference>
<evidence type="ECO:0000313" key="2">
    <source>
        <dbReference type="EMBL" id="CAL1279304.1"/>
    </source>
</evidence>
<name>A0AAV2A8P2_9ARAC</name>
<gene>
    <name evidence="2" type="ORF">LARSCL_LOCUS10272</name>
</gene>
<sequence length="249" mass="28710">MTFTEVTLGSKMWSVLLIAFAVTGGKVKSTSEECDIKLRDCHSMYPEEQMEAADKAPNEKELEKLCPILVKMADCFDNYIKECTDISNFPLFPFYNRDGKLYKEICEENSILRPKYLANVDCYKRIENTNVYGSCYGEAAKLYEQYVSFKSDSKREAVVFGHCKRMPYVLGCEAAEVQRSCGDEATETFIDVERLKDSTNEVKFCLHDSEQRNEIYNDFLPYIQIPENIRSHINKVLDALKEEALIDHD</sequence>